<organism evidence="7 8">
    <name type="scientific">Mytilus edulis</name>
    <name type="common">Blue mussel</name>
    <dbReference type="NCBI Taxonomy" id="6550"/>
    <lineage>
        <taxon>Eukaryota</taxon>
        <taxon>Metazoa</taxon>
        <taxon>Spiralia</taxon>
        <taxon>Lophotrochozoa</taxon>
        <taxon>Mollusca</taxon>
        <taxon>Bivalvia</taxon>
        <taxon>Autobranchia</taxon>
        <taxon>Pteriomorphia</taxon>
        <taxon>Mytilida</taxon>
        <taxon>Mytiloidea</taxon>
        <taxon>Mytilidae</taxon>
        <taxon>Mytilinae</taxon>
        <taxon>Mytilus</taxon>
    </lineage>
</organism>
<dbReference type="InterPro" id="IPR013783">
    <property type="entry name" value="Ig-like_fold"/>
</dbReference>
<dbReference type="InterPro" id="IPR007110">
    <property type="entry name" value="Ig-like_dom"/>
</dbReference>
<evidence type="ECO:0000256" key="3">
    <source>
        <dbReference type="ARBA" id="ARBA00023157"/>
    </source>
</evidence>
<keyword evidence="3" id="KW-1015">Disulfide bond</keyword>
<dbReference type="PANTHER" id="PTHR11640">
    <property type="entry name" value="NEPHRIN"/>
    <property type="match status" value="1"/>
</dbReference>
<evidence type="ECO:0000256" key="2">
    <source>
        <dbReference type="ARBA" id="ARBA00023136"/>
    </source>
</evidence>
<name>A0A8S3QDN6_MYTED</name>
<dbReference type="OrthoDB" id="6195923at2759"/>
<evidence type="ECO:0000313" key="7">
    <source>
        <dbReference type="EMBL" id="CAG2193582.1"/>
    </source>
</evidence>
<feature type="domain" description="Ig-like" evidence="6">
    <location>
        <begin position="213"/>
        <end position="275"/>
    </location>
</feature>
<reference evidence="7" key="1">
    <citation type="submission" date="2021-03" db="EMBL/GenBank/DDBJ databases">
        <authorList>
            <person name="Bekaert M."/>
        </authorList>
    </citation>
    <scope>NUCLEOTIDE SEQUENCE</scope>
</reference>
<comment type="subcellular location">
    <subcellularLocation>
        <location evidence="1">Membrane</location>
        <topology evidence="1">Single-pass type I membrane protein</topology>
    </subcellularLocation>
</comment>
<keyword evidence="5" id="KW-0393">Immunoglobulin domain</keyword>
<dbReference type="GO" id="GO:0005886">
    <property type="term" value="C:plasma membrane"/>
    <property type="evidence" value="ECO:0007669"/>
    <property type="project" value="TreeGrafter"/>
</dbReference>
<protein>
    <recommendedName>
        <fullName evidence="6">Ig-like domain-containing protein</fullName>
    </recommendedName>
</protein>
<comment type="caution">
    <text evidence="7">The sequence shown here is derived from an EMBL/GenBank/DDBJ whole genome shotgun (WGS) entry which is preliminary data.</text>
</comment>
<evidence type="ECO:0000256" key="4">
    <source>
        <dbReference type="ARBA" id="ARBA00023180"/>
    </source>
</evidence>
<dbReference type="GO" id="GO:0098609">
    <property type="term" value="P:cell-cell adhesion"/>
    <property type="evidence" value="ECO:0007669"/>
    <property type="project" value="TreeGrafter"/>
</dbReference>
<evidence type="ECO:0000313" key="8">
    <source>
        <dbReference type="Proteomes" id="UP000683360"/>
    </source>
</evidence>
<evidence type="ECO:0000256" key="5">
    <source>
        <dbReference type="ARBA" id="ARBA00023319"/>
    </source>
</evidence>
<gene>
    <name evidence="7" type="ORF">MEDL_8576</name>
</gene>
<sequence>MNKVEYKYFSTGDEIALQCGCKAVYWNGPAFENTRNGISQVEEQDIYGALKTWNLSIYTKGATIANILPQEIVRRLHVVGDKFDLHITNLSSSDEGLYLCDTTANYFRLNTQFILQNARNKSEILNLIDNITVKGTENFPIDLICLVESGKPPGLLIWRKDGTIVKHGGPSKLVYTMVPDKTDHKSVYSCEAQNVVMKMPLTKEVHLDIQYRPSVKVNVSDAFNMEGATTHLCCNSMSNPKPSSMSWYTEDNQLISKYSESSLCYTMSNVSRHDSDPPVVNVRYRNFNKLNREIQCIAQGEPDIYNFFRGNIDHNLTSIYDI</sequence>
<dbReference type="GO" id="GO:0050839">
    <property type="term" value="F:cell adhesion molecule binding"/>
    <property type="evidence" value="ECO:0007669"/>
    <property type="project" value="TreeGrafter"/>
</dbReference>
<dbReference type="PROSITE" id="PS50835">
    <property type="entry name" value="IG_LIKE"/>
    <property type="match status" value="2"/>
</dbReference>
<dbReference type="AlphaFoldDB" id="A0A8S3QDN6"/>
<dbReference type="GO" id="GO:0005911">
    <property type="term" value="C:cell-cell junction"/>
    <property type="evidence" value="ECO:0007669"/>
    <property type="project" value="TreeGrafter"/>
</dbReference>
<dbReference type="Gene3D" id="2.60.40.10">
    <property type="entry name" value="Immunoglobulins"/>
    <property type="match status" value="2"/>
</dbReference>
<dbReference type="PANTHER" id="PTHR11640:SF31">
    <property type="entry name" value="IRREGULAR CHIASM C-ROUGHEST PROTEIN-RELATED"/>
    <property type="match status" value="1"/>
</dbReference>
<dbReference type="SUPFAM" id="SSF48726">
    <property type="entry name" value="Immunoglobulin"/>
    <property type="match status" value="2"/>
</dbReference>
<accession>A0A8S3QDN6</accession>
<dbReference type="EMBL" id="CAJPWZ010000460">
    <property type="protein sequence ID" value="CAG2193582.1"/>
    <property type="molecule type" value="Genomic_DNA"/>
</dbReference>
<feature type="domain" description="Ig-like" evidence="6">
    <location>
        <begin position="122"/>
        <end position="202"/>
    </location>
</feature>
<keyword evidence="4" id="KW-0325">Glycoprotein</keyword>
<keyword evidence="2" id="KW-0472">Membrane</keyword>
<dbReference type="InterPro" id="IPR036179">
    <property type="entry name" value="Ig-like_dom_sf"/>
</dbReference>
<dbReference type="InterPro" id="IPR051275">
    <property type="entry name" value="Cell_adhesion_signaling"/>
</dbReference>
<keyword evidence="8" id="KW-1185">Reference proteome</keyword>
<evidence type="ECO:0000259" key="6">
    <source>
        <dbReference type="PROSITE" id="PS50835"/>
    </source>
</evidence>
<proteinExistence type="predicted"/>
<evidence type="ECO:0000256" key="1">
    <source>
        <dbReference type="ARBA" id="ARBA00004479"/>
    </source>
</evidence>
<dbReference type="Proteomes" id="UP000683360">
    <property type="component" value="Unassembled WGS sequence"/>
</dbReference>